<name>A0A1I0XJA7_9BACI</name>
<sequence>MKLRHRPNPLPLQELDAAIPRLSPMFPGFSKLKNDAAIRQQGYTGEIKGDIISITSPACTPFCTMFTFVLTAKNFKLIHSLLQSFHFDC</sequence>
<evidence type="ECO:0000313" key="2">
    <source>
        <dbReference type="Proteomes" id="UP000198642"/>
    </source>
</evidence>
<keyword evidence="2" id="KW-1185">Reference proteome</keyword>
<dbReference type="RefSeq" id="WP_170848188.1">
    <property type="nucleotide sequence ID" value="NZ_FOJW01000005.1"/>
</dbReference>
<dbReference type="STRING" id="237679.SAMN04488072_10597"/>
<dbReference type="EMBL" id="FOJW01000005">
    <property type="protein sequence ID" value="SFB00777.1"/>
    <property type="molecule type" value="Genomic_DNA"/>
</dbReference>
<dbReference type="Proteomes" id="UP000198642">
    <property type="component" value="Unassembled WGS sequence"/>
</dbReference>
<evidence type="ECO:0000313" key="1">
    <source>
        <dbReference type="EMBL" id="SFB00777.1"/>
    </source>
</evidence>
<reference evidence="1 2" key="1">
    <citation type="submission" date="2016-10" db="EMBL/GenBank/DDBJ databases">
        <authorList>
            <person name="de Groot N.N."/>
        </authorList>
    </citation>
    <scope>NUCLEOTIDE SEQUENCE [LARGE SCALE GENOMIC DNA]</scope>
    <source>
        <strain evidence="1 2">CGMCC 1.3702</strain>
    </source>
</reference>
<protein>
    <submittedName>
        <fullName evidence="1">Uncharacterized protein</fullName>
    </submittedName>
</protein>
<dbReference type="AlphaFoldDB" id="A0A1I0XJA7"/>
<organism evidence="1 2">
    <name type="scientific">Lentibacillus halodurans</name>
    <dbReference type="NCBI Taxonomy" id="237679"/>
    <lineage>
        <taxon>Bacteria</taxon>
        <taxon>Bacillati</taxon>
        <taxon>Bacillota</taxon>
        <taxon>Bacilli</taxon>
        <taxon>Bacillales</taxon>
        <taxon>Bacillaceae</taxon>
        <taxon>Lentibacillus</taxon>
    </lineage>
</organism>
<proteinExistence type="predicted"/>
<accession>A0A1I0XJA7</accession>
<gene>
    <name evidence="1" type="ORF">SAMN04488072_10597</name>
</gene>